<organism evidence="2 3">
    <name type="scientific">Tanacetum coccineum</name>
    <dbReference type="NCBI Taxonomy" id="301880"/>
    <lineage>
        <taxon>Eukaryota</taxon>
        <taxon>Viridiplantae</taxon>
        <taxon>Streptophyta</taxon>
        <taxon>Embryophyta</taxon>
        <taxon>Tracheophyta</taxon>
        <taxon>Spermatophyta</taxon>
        <taxon>Magnoliopsida</taxon>
        <taxon>eudicotyledons</taxon>
        <taxon>Gunneridae</taxon>
        <taxon>Pentapetalae</taxon>
        <taxon>asterids</taxon>
        <taxon>campanulids</taxon>
        <taxon>Asterales</taxon>
        <taxon>Asteraceae</taxon>
        <taxon>Asteroideae</taxon>
        <taxon>Anthemideae</taxon>
        <taxon>Anthemidinae</taxon>
        <taxon>Tanacetum</taxon>
    </lineage>
</organism>
<evidence type="ECO:0000256" key="1">
    <source>
        <dbReference type="SAM" id="MobiDB-lite"/>
    </source>
</evidence>
<comment type="caution">
    <text evidence="2">The sequence shown here is derived from an EMBL/GenBank/DDBJ whole genome shotgun (WGS) entry which is preliminary data.</text>
</comment>
<evidence type="ECO:0000313" key="3">
    <source>
        <dbReference type="Proteomes" id="UP001151760"/>
    </source>
</evidence>
<keyword evidence="3" id="KW-1185">Reference proteome</keyword>
<evidence type="ECO:0000313" key="2">
    <source>
        <dbReference type="EMBL" id="GJT23310.1"/>
    </source>
</evidence>
<reference evidence="2" key="2">
    <citation type="submission" date="2022-01" db="EMBL/GenBank/DDBJ databases">
        <authorList>
            <person name="Yamashiro T."/>
            <person name="Shiraishi A."/>
            <person name="Satake H."/>
            <person name="Nakayama K."/>
        </authorList>
    </citation>
    <scope>NUCLEOTIDE SEQUENCE</scope>
</reference>
<gene>
    <name evidence="2" type="ORF">Tco_0893247</name>
</gene>
<dbReference type="EMBL" id="BQNB010014044">
    <property type="protein sequence ID" value="GJT23310.1"/>
    <property type="molecule type" value="Genomic_DNA"/>
</dbReference>
<proteinExistence type="predicted"/>
<reference evidence="2" key="1">
    <citation type="journal article" date="2022" name="Int. J. Mol. Sci.">
        <title>Draft Genome of Tanacetum Coccineum: Genomic Comparison of Closely Related Tanacetum-Family Plants.</title>
        <authorList>
            <person name="Yamashiro T."/>
            <person name="Shiraishi A."/>
            <person name="Nakayama K."/>
            <person name="Satake H."/>
        </authorList>
    </citation>
    <scope>NUCLEOTIDE SEQUENCE</scope>
</reference>
<protein>
    <submittedName>
        <fullName evidence="2">Uncharacterized protein</fullName>
    </submittedName>
</protein>
<accession>A0ABQ5C8A2</accession>
<dbReference type="Proteomes" id="UP001151760">
    <property type="component" value="Unassembled WGS sequence"/>
</dbReference>
<sequence>MAPLPARDQRHSWLRYKDPQYTDKIVIDFEQRLSAIFTRQVNMLYVLDFRVLNEEIDQVRSSLIRELMLEFFSTCRFADTDLVLDVAGTFYEMGSEGFGAYWVGSSREIATKADLRDYLTRISSIGDLLTGVPTYTAIRDPLRRLCHRLIAFSISRRGQAPEKGSKMSGGHFIRRLTEHFKLLTEEKLRGLTVPPPGSKTATPAARTMPQRIQRLKEEAHELRMSIVDLDHNLWDVIVNGDLEEEYAPTGETSAPPAPKTAKQLMLNHSGKQSNQGLEVPKTHKSIGGSWCSNIKGRYQPEVPKNLPPHESNALNHEK</sequence>
<feature type="region of interest" description="Disordered" evidence="1">
    <location>
        <begin position="272"/>
        <end position="318"/>
    </location>
</feature>
<name>A0ABQ5C8A2_9ASTR</name>